<feature type="region of interest" description="Disordered" evidence="1">
    <location>
        <begin position="60"/>
        <end position="82"/>
    </location>
</feature>
<protein>
    <recommendedName>
        <fullName evidence="3">Coat protein</fullName>
    </recommendedName>
</protein>
<dbReference type="GeneID" id="87598114"/>
<dbReference type="PATRIC" id="fig|136160.3.peg.1725"/>
<proteinExistence type="predicted"/>
<organism evidence="2">
    <name type="scientific">Halalkalibacterium halodurans</name>
    <name type="common">Bacillus halodurans</name>
    <dbReference type="NCBI Taxonomy" id="86665"/>
    <lineage>
        <taxon>Bacteria</taxon>
        <taxon>Bacillati</taxon>
        <taxon>Bacillota</taxon>
        <taxon>Bacilli</taxon>
        <taxon>Bacillales</taxon>
        <taxon>Bacillaceae</taxon>
        <taxon>Halalkalibacterium (ex Joshi et al. 2022)</taxon>
    </lineage>
</organism>
<dbReference type="EMBL" id="LILD01000001">
    <property type="protein sequence ID" value="KOO38642.1"/>
    <property type="molecule type" value="Genomic_DNA"/>
</dbReference>
<feature type="region of interest" description="Disordered" evidence="1">
    <location>
        <begin position="118"/>
        <end position="139"/>
    </location>
</feature>
<feature type="compositionally biased region" description="Basic and acidic residues" evidence="1">
    <location>
        <begin position="128"/>
        <end position="139"/>
    </location>
</feature>
<name>A0A0M0KJ52_ALKHA</name>
<evidence type="ECO:0000313" key="2">
    <source>
        <dbReference type="EMBL" id="KOO38642.1"/>
    </source>
</evidence>
<dbReference type="AlphaFoldDB" id="A0A0M0KJ52"/>
<dbReference type="RefSeq" id="WP_053430884.1">
    <property type="nucleotide sequence ID" value="NZ_CP040441.1"/>
</dbReference>
<feature type="compositionally biased region" description="Acidic residues" evidence="1">
    <location>
        <begin position="61"/>
        <end position="70"/>
    </location>
</feature>
<feature type="compositionally biased region" description="Basic and acidic residues" evidence="1">
    <location>
        <begin position="71"/>
        <end position="80"/>
    </location>
</feature>
<reference evidence="2" key="1">
    <citation type="submission" date="2015-08" db="EMBL/GenBank/DDBJ databases">
        <title>Complete DNA Sequence of Pseudomonas syringae pv. actinidiae, the Causal Agent of Kiwifruit Canker Disease.</title>
        <authorList>
            <person name="Rikkerink E.H.A."/>
            <person name="Fineran P.C."/>
        </authorList>
    </citation>
    <scope>NUCLEOTIDE SEQUENCE</scope>
    <source>
        <strain evidence="2">DSM 13666</strain>
    </source>
</reference>
<evidence type="ECO:0008006" key="3">
    <source>
        <dbReference type="Google" id="ProtNLM"/>
    </source>
</evidence>
<sequence>MSKESRLHPSVAEFKKFVQEHPLLIREIKQSNRPLQEVYEEWMILGEDHEKWKAYKKQEEVAADSEVEEQPAEKAGEKQESTGQLLQLVKNINMNELQGHLAQFSEVIGNVQKLIQSFQQPGGQGRASDQDHPFSFRRD</sequence>
<evidence type="ECO:0000256" key="1">
    <source>
        <dbReference type="SAM" id="MobiDB-lite"/>
    </source>
</evidence>
<dbReference type="InterPro" id="IPR025953">
    <property type="entry name" value="YlbD_coat"/>
</dbReference>
<accession>A0A0M0KJ52</accession>
<comment type="caution">
    <text evidence="2">The sequence shown here is derived from an EMBL/GenBank/DDBJ whole genome shotgun (WGS) entry which is preliminary data.</text>
</comment>
<dbReference type="Pfam" id="PF14071">
    <property type="entry name" value="YlbD_coat"/>
    <property type="match status" value="1"/>
</dbReference>
<gene>
    <name evidence="2" type="ORF">AMD02_07045</name>
</gene>